<name>A0AAW6ZB38_NEIMU</name>
<accession>A0AAW6ZB38</accession>
<dbReference type="AlphaFoldDB" id="A0AAW6ZB38"/>
<dbReference type="RefSeq" id="WP_052242844.1">
    <property type="nucleotide sequence ID" value="NZ_CAUJQA010000004.1"/>
</dbReference>
<dbReference type="EMBL" id="JASPBL010000004">
    <property type="protein sequence ID" value="MDK8360869.1"/>
    <property type="molecule type" value="Genomic_DNA"/>
</dbReference>
<comment type="caution">
    <text evidence="1">The sequence shown here is derived from an EMBL/GenBank/DDBJ whole genome shotgun (WGS) entry which is preliminary data.</text>
</comment>
<reference evidence="1" key="1">
    <citation type="submission" date="2023-05" db="EMBL/GenBank/DDBJ databases">
        <title>Genomic Catalog of Human Bladder Bacteria.</title>
        <authorList>
            <person name="Du J."/>
        </authorList>
    </citation>
    <scope>NUCLEOTIDE SEQUENCE</scope>
    <source>
        <strain evidence="1">UMB7974B</strain>
    </source>
</reference>
<dbReference type="Proteomes" id="UP001240589">
    <property type="component" value="Unassembled WGS sequence"/>
</dbReference>
<gene>
    <name evidence="1" type="ORF">QP792_01350</name>
</gene>
<evidence type="ECO:0000313" key="2">
    <source>
        <dbReference type="Proteomes" id="UP001240589"/>
    </source>
</evidence>
<evidence type="ECO:0000313" key="1">
    <source>
        <dbReference type="EMBL" id="MDK8360869.1"/>
    </source>
</evidence>
<protein>
    <submittedName>
        <fullName evidence="1">Uncharacterized protein</fullName>
    </submittedName>
</protein>
<sequence>MIRLLGCDREKYTPFAAAGSSETLETAFFRRPFDVWQWAGEVALCSVGFARGGLEASLSRG</sequence>
<proteinExistence type="predicted"/>
<organism evidence="1 2">
    <name type="scientific">Neisseria mucosa</name>
    <dbReference type="NCBI Taxonomy" id="488"/>
    <lineage>
        <taxon>Bacteria</taxon>
        <taxon>Pseudomonadati</taxon>
        <taxon>Pseudomonadota</taxon>
        <taxon>Betaproteobacteria</taxon>
        <taxon>Neisseriales</taxon>
        <taxon>Neisseriaceae</taxon>
        <taxon>Neisseria</taxon>
    </lineage>
</organism>